<name>T0RW32_SAPDV</name>
<dbReference type="Proteomes" id="UP000030762">
    <property type="component" value="Unassembled WGS sequence"/>
</dbReference>
<keyword evidence="2" id="KW-1185">Reference proteome</keyword>
<dbReference type="GeneID" id="19946859"/>
<dbReference type="AlphaFoldDB" id="T0RW32"/>
<sequence length="142" mass="15893">MASATCLFWGCGNAAEPAATKCTFHKYRRKCVVDDCFNQVYARLRCVSHGGKKLCKHPQCETPARRGCFCSKHTLKVTRPALPKSPCAVEGCGLRKRVGGYCWRHRNRVAPPASFADLDDDTQVLDDLPQLFEWLQVEFATA</sequence>
<dbReference type="VEuPathDB" id="FungiDB:SDRG_06132"/>
<organism evidence="1 2">
    <name type="scientific">Saprolegnia diclina (strain VS20)</name>
    <dbReference type="NCBI Taxonomy" id="1156394"/>
    <lineage>
        <taxon>Eukaryota</taxon>
        <taxon>Sar</taxon>
        <taxon>Stramenopiles</taxon>
        <taxon>Oomycota</taxon>
        <taxon>Saprolegniomycetes</taxon>
        <taxon>Saprolegniales</taxon>
        <taxon>Saprolegniaceae</taxon>
        <taxon>Saprolegnia</taxon>
    </lineage>
</organism>
<gene>
    <name evidence="1" type="ORF">SDRG_06132</name>
</gene>
<accession>T0RW32</accession>
<evidence type="ECO:0000313" key="2">
    <source>
        <dbReference type="Proteomes" id="UP000030762"/>
    </source>
</evidence>
<reference evidence="1 2" key="1">
    <citation type="submission" date="2012-04" db="EMBL/GenBank/DDBJ databases">
        <title>The Genome Sequence of Saprolegnia declina VS20.</title>
        <authorList>
            <consortium name="The Broad Institute Genome Sequencing Platform"/>
            <person name="Russ C."/>
            <person name="Nusbaum C."/>
            <person name="Tyler B."/>
            <person name="van West P."/>
            <person name="Dieguez-Uribeondo J."/>
            <person name="de Bruijn I."/>
            <person name="Tripathy S."/>
            <person name="Jiang R."/>
            <person name="Young S.K."/>
            <person name="Zeng Q."/>
            <person name="Gargeya S."/>
            <person name="Fitzgerald M."/>
            <person name="Haas B."/>
            <person name="Abouelleil A."/>
            <person name="Alvarado L."/>
            <person name="Arachchi H.M."/>
            <person name="Berlin A."/>
            <person name="Chapman S.B."/>
            <person name="Goldberg J."/>
            <person name="Griggs A."/>
            <person name="Gujja S."/>
            <person name="Hansen M."/>
            <person name="Howarth C."/>
            <person name="Imamovic A."/>
            <person name="Larimer J."/>
            <person name="McCowen C."/>
            <person name="Montmayeur A."/>
            <person name="Murphy C."/>
            <person name="Neiman D."/>
            <person name="Pearson M."/>
            <person name="Priest M."/>
            <person name="Roberts A."/>
            <person name="Saif S."/>
            <person name="Shea T."/>
            <person name="Sisk P."/>
            <person name="Sykes S."/>
            <person name="Wortman J."/>
            <person name="Nusbaum C."/>
            <person name="Birren B."/>
        </authorList>
    </citation>
    <scope>NUCLEOTIDE SEQUENCE [LARGE SCALE GENOMIC DNA]</scope>
    <source>
        <strain evidence="1 2">VS20</strain>
    </source>
</reference>
<dbReference type="EMBL" id="JH767147">
    <property type="protein sequence ID" value="EQC36698.1"/>
    <property type="molecule type" value="Genomic_DNA"/>
</dbReference>
<evidence type="ECO:0000313" key="1">
    <source>
        <dbReference type="EMBL" id="EQC36698.1"/>
    </source>
</evidence>
<dbReference type="OMA" id="QCETPAR"/>
<dbReference type="InParanoid" id="T0RW32"/>
<dbReference type="RefSeq" id="XP_008610119.1">
    <property type="nucleotide sequence ID" value="XM_008611897.1"/>
</dbReference>
<dbReference type="OrthoDB" id="10298230at2759"/>
<protein>
    <submittedName>
        <fullName evidence="1">Uncharacterized protein</fullName>
    </submittedName>
</protein>
<proteinExistence type="predicted"/>